<dbReference type="AlphaFoldDB" id="A0A9X2DDG2"/>
<gene>
    <name evidence="1" type="ORF">M8330_19370</name>
</gene>
<evidence type="ECO:0000313" key="2">
    <source>
        <dbReference type="Proteomes" id="UP001139485"/>
    </source>
</evidence>
<dbReference type="Proteomes" id="UP001139485">
    <property type="component" value="Unassembled WGS sequence"/>
</dbReference>
<keyword evidence="2" id="KW-1185">Reference proteome</keyword>
<name>A0A9X2DDG2_9ACTN</name>
<proteinExistence type="predicted"/>
<protein>
    <submittedName>
        <fullName evidence="1">Uncharacterized protein</fullName>
    </submittedName>
</protein>
<dbReference type="EMBL" id="JAMOIL010000035">
    <property type="protein sequence ID" value="MCM0622454.1"/>
    <property type="molecule type" value="Genomic_DNA"/>
</dbReference>
<dbReference type="RefSeq" id="WP_250828664.1">
    <property type="nucleotide sequence ID" value="NZ_JAMOIL010000035.1"/>
</dbReference>
<evidence type="ECO:0000313" key="1">
    <source>
        <dbReference type="EMBL" id="MCM0622454.1"/>
    </source>
</evidence>
<dbReference type="Pfam" id="PF18742">
    <property type="entry name" value="DpnII-MboI"/>
    <property type="match status" value="1"/>
</dbReference>
<reference evidence="1" key="1">
    <citation type="submission" date="2022-05" db="EMBL/GenBank/DDBJ databases">
        <authorList>
            <person name="Tuo L."/>
        </authorList>
    </citation>
    <scope>NUCLEOTIDE SEQUENCE</scope>
    <source>
        <strain evidence="1">BSK12Z-4</strain>
    </source>
</reference>
<comment type="caution">
    <text evidence="1">The sequence shown here is derived from an EMBL/GenBank/DDBJ whole genome shotgun (WGS) entry which is preliminary data.</text>
</comment>
<accession>A0A9X2DDG2</accession>
<sequence>MKRWNYLTADPVPFDVPRQRYDVDDLFGAVYGESYAPHGKLESMAQLNGLDMRSFRTGREEAEAYDSGNWAALGRSSAAKAGIIGTLLRRLLDGSAKTAVSAGQVSFAGGRLDAVQLILTLAERFLLVQRRLRKHPHGGGAGVPFNNEYDDQFLLRALLAQFFDDVRAEDYTPSYAGSNSRIDFVIPGYGLAIELKHASSSLTDAKVGEQLAVDRDRYQKHSDVRHLIVLVFDHDGHIEEPRGIEADLQRENSHPDLTVTVRIVDR</sequence>
<organism evidence="1 2">
    <name type="scientific">Nocardioides bruguierae</name>
    <dbReference type="NCBI Taxonomy" id="2945102"/>
    <lineage>
        <taxon>Bacteria</taxon>
        <taxon>Bacillati</taxon>
        <taxon>Actinomycetota</taxon>
        <taxon>Actinomycetes</taxon>
        <taxon>Propionibacteriales</taxon>
        <taxon>Nocardioidaceae</taxon>
        <taxon>Nocardioides</taxon>
    </lineage>
</organism>